<dbReference type="PANTHER" id="PTHR11046">
    <property type="entry name" value="OLIGORIBONUCLEASE, MITOCHONDRIAL"/>
    <property type="match status" value="1"/>
</dbReference>
<evidence type="ECO:0000313" key="7">
    <source>
        <dbReference type="Proteomes" id="UP000383932"/>
    </source>
</evidence>
<evidence type="ECO:0000256" key="3">
    <source>
        <dbReference type="ARBA" id="ARBA00022801"/>
    </source>
</evidence>
<dbReference type="Pfam" id="PF00929">
    <property type="entry name" value="RNase_T"/>
    <property type="match status" value="1"/>
</dbReference>
<dbReference type="Proteomes" id="UP000383932">
    <property type="component" value="Unassembled WGS sequence"/>
</dbReference>
<proteinExistence type="inferred from homology"/>
<dbReference type="AlphaFoldDB" id="A0A5N5QIL1"/>
<keyword evidence="2" id="KW-0540">Nuclease</keyword>
<keyword evidence="4 6" id="KW-0269">Exonuclease</keyword>
<dbReference type="OrthoDB" id="270189at2759"/>
<protein>
    <submittedName>
        <fullName evidence="6">RNA exonuclease Rex2</fullName>
    </submittedName>
</protein>
<gene>
    <name evidence="6" type="ORF">CTheo_5270</name>
</gene>
<keyword evidence="3" id="KW-0378">Hydrolase</keyword>
<evidence type="ECO:0000256" key="4">
    <source>
        <dbReference type="ARBA" id="ARBA00022839"/>
    </source>
</evidence>
<dbReference type="PANTHER" id="PTHR11046:SF0">
    <property type="entry name" value="OLIGORIBONUCLEASE, MITOCHONDRIAL"/>
    <property type="match status" value="1"/>
</dbReference>
<accession>A0A5N5QIL1</accession>
<dbReference type="Gene3D" id="3.30.420.10">
    <property type="entry name" value="Ribonuclease H-like superfamily/Ribonuclease H"/>
    <property type="match status" value="1"/>
</dbReference>
<dbReference type="GO" id="GO:0000175">
    <property type="term" value="F:3'-5'-RNA exonuclease activity"/>
    <property type="evidence" value="ECO:0007669"/>
    <property type="project" value="InterPro"/>
</dbReference>
<organism evidence="6 7">
    <name type="scientific">Ceratobasidium theobromae</name>
    <dbReference type="NCBI Taxonomy" id="1582974"/>
    <lineage>
        <taxon>Eukaryota</taxon>
        <taxon>Fungi</taxon>
        <taxon>Dikarya</taxon>
        <taxon>Basidiomycota</taxon>
        <taxon>Agaricomycotina</taxon>
        <taxon>Agaricomycetes</taxon>
        <taxon>Cantharellales</taxon>
        <taxon>Ceratobasidiaceae</taxon>
        <taxon>Ceratobasidium</taxon>
    </lineage>
</organism>
<dbReference type="InterPro" id="IPR013520">
    <property type="entry name" value="Ribonucl_H"/>
</dbReference>
<keyword evidence="7" id="KW-1185">Reference proteome</keyword>
<dbReference type="GO" id="GO:0003676">
    <property type="term" value="F:nucleic acid binding"/>
    <property type="evidence" value="ECO:0007669"/>
    <property type="project" value="InterPro"/>
</dbReference>
<dbReference type="InterPro" id="IPR022894">
    <property type="entry name" value="Oligoribonuclease"/>
</dbReference>
<dbReference type="SUPFAM" id="SSF53098">
    <property type="entry name" value="Ribonuclease H-like"/>
    <property type="match status" value="1"/>
</dbReference>
<evidence type="ECO:0000256" key="2">
    <source>
        <dbReference type="ARBA" id="ARBA00022722"/>
    </source>
</evidence>
<feature type="domain" description="Exonuclease" evidence="5">
    <location>
        <begin position="12"/>
        <end position="57"/>
    </location>
</feature>
<dbReference type="InterPro" id="IPR036397">
    <property type="entry name" value="RNaseH_sf"/>
</dbReference>
<sequence>MNVLGFRDGPLVWIDCEMTGLDPEVDRIIEIAVLITNGNLDLVDETGCHYVVKTSKEVLDNISVWENGAEFNMARQVIYDVTRRYTILMLGHLEQSGLTQEAINSPYPPEEVATRVLEYIRRWVPAPHTGTLAGNSVHADAMFLQAKGPDAGEGASRGVWNGVMEHLYYRLVGMCTQRYATDDLMTP</sequence>
<name>A0A5N5QIL1_9AGAM</name>
<evidence type="ECO:0000313" key="6">
    <source>
        <dbReference type="EMBL" id="KAB5591311.1"/>
    </source>
</evidence>
<comment type="caution">
    <text evidence="6">The sequence shown here is derived from an EMBL/GenBank/DDBJ whole genome shotgun (WGS) entry which is preliminary data.</text>
</comment>
<comment type="similarity">
    <text evidence="1">Belongs to the oligoribonuclease family.</text>
</comment>
<reference evidence="6 7" key="1">
    <citation type="journal article" date="2019" name="Fungal Biol. Biotechnol.">
        <title>Draft genome sequence of fastidious pathogen Ceratobasidium theobromae, which causes vascular-streak dieback in Theobroma cacao.</title>
        <authorList>
            <person name="Ali S.S."/>
            <person name="Asman A."/>
            <person name="Shao J."/>
            <person name="Firmansyah A.P."/>
            <person name="Susilo A.W."/>
            <person name="Rosmana A."/>
            <person name="McMahon P."/>
            <person name="Junaid M."/>
            <person name="Guest D."/>
            <person name="Kheng T.Y."/>
            <person name="Meinhardt L.W."/>
            <person name="Bailey B.A."/>
        </authorList>
    </citation>
    <scope>NUCLEOTIDE SEQUENCE [LARGE SCALE GENOMIC DNA]</scope>
    <source>
        <strain evidence="6 7">CT2</strain>
    </source>
</reference>
<dbReference type="InterPro" id="IPR012337">
    <property type="entry name" value="RNaseH-like_sf"/>
</dbReference>
<dbReference type="EMBL" id="SSOP01000112">
    <property type="protein sequence ID" value="KAB5591311.1"/>
    <property type="molecule type" value="Genomic_DNA"/>
</dbReference>
<evidence type="ECO:0000259" key="5">
    <source>
        <dbReference type="Pfam" id="PF00929"/>
    </source>
</evidence>
<evidence type="ECO:0000256" key="1">
    <source>
        <dbReference type="ARBA" id="ARBA00009921"/>
    </source>
</evidence>
<dbReference type="GO" id="GO:0005739">
    <property type="term" value="C:mitochondrion"/>
    <property type="evidence" value="ECO:0007669"/>
    <property type="project" value="TreeGrafter"/>
</dbReference>